<dbReference type="KEGG" id="pfm:Pyrfu_1040"/>
<evidence type="ECO:0000256" key="3">
    <source>
        <dbReference type="ARBA" id="ARBA00022691"/>
    </source>
</evidence>
<evidence type="ECO:0000313" key="8">
    <source>
        <dbReference type="Proteomes" id="UP000001037"/>
    </source>
</evidence>
<dbReference type="eggNOG" id="arCOG00986">
    <property type="taxonomic scope" value="Archaea"/>
</dbReference>
<feature type="active site" description="Nucleophile" evidence="5">
    <location>
        <position position="326"/>
    </location>
</feature>
<organism evidence="7 8">
    <name type="scientific">Pyrolobus fumarii (strain DSM 11204 / 1A)</name>
    <dbReference type="NCBI Taxonomy" id="694429"/>
    <lineage>
        <taxon>Archaea</taxon>
        <taxon>Thermoproteota</taxon>
        <taxon>Thermoprotei</taxon>
        <taxon>Desulfurococcales</taxon>
        <taxon>Pyrodictiaceae</taxon>
        <taxon>Pyrolobus</taxon>
    </lineage>
</organism>
<feature type="domain" description="SAM-dependent MTase RsmB/NOP-type" evidence="6">
    <location>
        <begin position="30"/>
        <end position="385"/>
    </location>
</feature>
<dbReference type="InterPro" id="IPR002478">
    <property type="entry name" value="PUA"/>
</dbReference>
<dbReference type="HOGENOM" id="CLU_005316_1_0_2"/>
<proteinExistence type="inferred from homology"/>
<dbReference type="Pfam" id="PF01472">
    <property type="entry name" value="PUA"/>
    <property type="match status" value="1"/>
</dbReference>
<dbReference type="InterPro" id="IPR015947">
    <property type="entry name" value="PUA-like_sf"/>
</dbReference>
<comment type="similarity">
    <text evidence="5">Belongs to the class I-like SAM-binding methyltransferase superfamily. RsmB/NOP family.</text>
</comment>
<dbReference type="PROSITE" id="PS50890">
    <property type="entry name" value="PUA"/>
    <property type="match status" value="1"/>
</dbReference>
<comment type="function">
    <text evidence="5">S-adenosyl-L-methionine-dependent methyltransferase that specifically methylates the C5 position of cytosine 72 in several tRNAs.</text>
</comment>
<dbReference type="PANTHER" id="PTHR22807:SF34">
    <property type="entry name" value="TRNA (CYTOSINE(72)-C(5))-METHYLTRANSFERASE NSUN6"/>
    <property type="match status" value="1"/>
</dbReference>
<dbReference type="Gene3D" id="3.40.50.150">
    <property type="entry name" value="Vaccinia Virus protein VP39"/>
    <property type="match status" value="1"/>
</dbReference>
<dbReference type="PANTHER" id="PTHR22807">
    <property type="entry name" value="NOP2 YEAST -RELATED NOL1/NOP2/FMU SUN DOMAIN-CONTAINING"/>
    <property type="match status" value="1"/>
</dbReference>
<dbReference type="InterPro" id="IPR023267">
    <property type="entry name" value="RCMT"/>
</dbReference>
<dbReference type="FunCoup" id="G0EF11">
    <property type="interactions" value="66"/>
</dbReference>
<dbReference type="Gene3D" id="3.30.70.1170">
    <property type="entry name" value="Sun protein, domain 3"/>
    <property type="match status" value="1"/>
</dbReference>
<dbReference type="InParanoid" id="G0EF11"/>
<dbReference type="EC" id="2.1.1.-" evidence="5"/>
<feature type="binding site" evidence="5">
    <location>
        <position position="234"/>
    </location>
    <ligand>
        <name>S-adenosyl-L-methionine</name>
        <dbReference type="ChEBI" id="CHEBI:59789"/>
    </ligand>
</feature>
<dbReference type="GO" id="GO:0001510">
    <property type="term" value="P:RNA methylation"/>
    <property type="evidence" value="ECO:0007669"/>
    <property type="project" value="InterPro"/>
</dbReference>
<dbReference type="GO" id="GO:0000049">
    <property type="term" value="F:tRNA binding"/>
    <property type="evidence" value="ECO:0007669"/>
    <property type="project" value="UniProtKB-UniRule"/>
</dbReference>
<dbReference type="InterPro" id="IPR004521">
    <property type="entry name" value="Uncharacterised_CHP00451"/>
</dbReference>
<dbReference type="SMART" id="SM00359">
    <property type="entry name" value="PUA"/>
    <property type="match status" value="1"/>
</dbReference>
<dbReference type="PRINTS" id="PR02008">
    <property type="entry name" value="RCMTFAMILY"/>
</dbReference>
<dbReference type="SUPFAM" id="SSF88697">
    <property type="entry name" value="PUA domain-like"/>
    <property type="match status" value="1"/>
</dbReference>
<dbReference type="Pfam" id="PF01189">
    <property type="entry name" value="Methyltr_RsmB-F"/>
    <property type="match status" value="1"/>
</dbReference>
<dbReference type="InterPro" id="IPR001678">
    <property type="entry name" value="MeTrfase_RsmB-F_NOP2_dom"/>
</dbReference>
<sequence length="386" mass="43583">MSAPCIEYDAGVIRELKRVARNDKALELLLSSLCEPPRRLYVRVNTMRADPGEVLDELREQGLRAYRDEHLEEAIWFPVEGPFRVPRVDKRVVVDKRTAESVLLGAHVYAPGVIDMEGVSKGDEVNIVAENGVVVAYGVAEMSWDEVREKRRGLAVRVVVSRFRAPSTRELSVWKRGLIYEQSLPAMWASRLLEPQPGEIVVDMCAAPGGKTGHLVELTRGKARIVAIDHSRSKIRRMVEELGRLGHLDLVHIEQADSRYLDLDYPMLRADRVLLDPPCTALGVIPKVYDRKTWRDVRNAAEYQWQFVKVAAKILKPGGRLVYSTCTLTVEENEAIVRRMEKLGLRLVELRAPRSSMGVDGLPVSRFLPSVQKMPGYFIAVLEKRG</sequence>
<keyword evidence="4 5" id="KW-0694">RNA-binding</keyword>
<name>G0EF11_PYRF1</name>
<dbReference type="HAMAP" id="MF_02237">
    <property type="entry name" value="NSUN6"/>
    <property type="match status" value="1"/>
</dbReference>
<dbReference type="Gene3D" id="2.30.130.10">
    <property type="entry name" value="PUA domain"/>
    <property type="match status" value="1"/>
</dbReference>
<dbReference type="RefSeq" id="WP_014026585.1">
    <property type="nucleotide sequence ID" value="NC_015931.1"/>
</dbReference>
<evidence type="ECO:0000256" key="4">
    <source>
        <dbReference type="ARBA" id="ARBA00022884"/>
    </source>
</evidence>
<dbReference type="InterPro" id="IPR043699">
    <property type="entry name" value="NSUN6"/>
</dbReference>
<keyword evidence="1 5" id="KW-0489">Methyltransferase</keyword>
<dbReference type="CDD" id="cd07953">
    <property type="entry name" value="PUA"/>
    <property type="match status" value="1"/>
</dbReference>
<dbReference type="GeneID" id="11139516"/>
<dbReference type="GO" id="GO:0006400">
    <property type="term" value="P:tRNA modification"/>
    <property type="evidence" value="ECO:0007669"/>
    <property type="project" value="UniProtKB-UniRule"/>
</dbReference>
<evidence type="ECO:0000256" key="2">
    <source>
        <dbReference type="ARBA" id="ARBA00022679"/>
    </source>
</evidence>
<dbReference type="PROSITE" id="PS51686">
    <property type="entry name" value="SAM_MT_RSMB_NOP"/>
    <property type="match status" value="1"/>
</dbReference>
<dbReference type="eggNOG" id="arCOG00973">
    <property type="taxonomic scope" value="Archaea"/>
</dbReference>
<keyword evidence="8" id="KW-1185">Reference proteome</keyword>
<protein>
    <recommendedName>
        <fullName evidence="5">tRNA (cytosine(72)-C(5))-methyltransferase</fullName>
        <shortName evidence="5">tRNA:m(5)C72 MTase</shortName>
        <ecNumber evidence="5">2.1.1.-</ecNumber>
    </recommendedName>
</protein>
<dbReference type="InterPro" id="IPR036974">
    <property type="entry name" value="PUA_sf"/>
</dbReference>
<feature type="binding site" evidence="5">
    <location>
        <position position="229"/>
    </location>
    <ligand>
        <name>S-adenosyl-L-methionine</name>
        <dbReference type="ChEBI" id="CHEBI:59789"/>
    </ligand>
</feature>
<evidence type="ECO:0000313" key="7">
    <source>
        <dbReference type="EMBL" id="AEM38908.1"/>
    </source>
</evidence>
<dbReference type="SUPFAM" id="SSF53335">
    <property type="entry name" value="S-adenosyl-L-methionine-dependent methyltransferases"/>
    <property type="match status" value="1"/>
</dbReference>
<dbReference type="NCBIfam" id="TIGR00451">
    <property type="entry name" value="unchar_dom_2"/>
    <property type="match status" value="1"/>
</dbReference>
<dbReference type="EMBL" id="CP002838">
    <property type="protein sequence ID" value="AEM38908.1"/>
    <property type="molecule type" value="Genomic_DNA"/>
</dbReference>
<accession>G0EF11</accession>
<dbReference type="InterPro" id="IPR049560">
    <property type="entry name" value="MeTrfase_RsmB-F_NOP2_cat"/>
</dbReference>
<dbReference type="Proteomes" id="UP000001037">
    <property type="component" value="Chromosome"/>
</dbReference>
<feature type="binding site" evidence="5">
    <location>
        <position position="303"/>
    </location>
    <ligand>
        <name>S-adenosyl-L-methionine</name>
        <dbReference type="ChEBI" id="CHEBI:59789"/>
    </ligand>
</feature>
<dbReference type="GO" id="GO:0016428">
    <property type="term" value="F:tRNA (cytidine-5-)-methyltransferase activity"/>
    <property type="evidence" value="ECO:0007669"/>
    <property type="project" value="UniProtKB-UniRule"/>
</dbReference>
<evidence type="ECO:0000256" key="1">
    <source>
        <dbReference type="ARBA" id="ARBA00022603"/>
    </source>
</evidence>
<keyword evidence="2 5" id="KW-0808">Transferase</keyword>
<evidence type="ECO:0000256" key="5">
    <source>
        <dbReference type="HAMAP-Rule" id="MF_02237"/>
    </source>
</evidence>
<feature type="binding site" evidence="5">
    <location>
        <position position="257"/>
    </location>
    <ligand>
        <name>S-adenosyl-L-methionine</name>
        <dbReference type="ChEBI" id="CHEBI:59789"/>
    </ligand>
</feature>
<dbReference type="AlphaFoldDB" id="G0EF11"/>
<feature type="binding site" evidence="5">
    <location>
        <position position="276"/>
    </location>
    <ligand>
        <name>S-adenosyl-L-methionine</name>
        <dbReference type="ChEBI" id="CHEBI:59789"/>
    </ligand>
</feature>
<feature type="binding site" evidence="5">
    <location>
        <begin position="205"/>
        <end position="211"/>
    </location>
    <ligand>
        <name>S-adenosyl-L-methionine</name>
        <dbReference type="ChEBI" id="CHEBI:59789"/>
    </ligand>
</feature>
<dbReference type="CDD" id="cd02440">
    <property type="entry name" value="AdoMet_MTases"/>
    <property type="match status" value="1"/>
</dbReference>
<gene>
    <name evidence="7" type="ordered locus">Pyrfu_1040</name>
</gene>
<dbReference type="InterPro" id="IPR029063">
    <property type="entry name" value="SAM-dependent_MTases_sf"/>
</dbReference>
<comment type="catalytic activity">
    <reaction evidence="5">
        <text>cytidine(72) in tRNA + S-adenosyl-L-methionine = 5-methylcytidine(72) in tRNA + S-adenosyl-L-homocysteine + H(+)</text>
        <dbReference type="Rhea" id="RHEA:61988"/>
        <dbReference type="Rhea" id="RHEA-COMP:15996"/>
        <dbReference type="Rhea" id="RHEA-COMP:15997"/>
        <dbReference type="ChEBI" id="CHEBI:15378"/>
        <dbReference type="ChEBI" id="CHEBI:57856"/>
        <dbReference type="ChEBI" id="CHEBI:59789"/>
        <dbReference type="ChEBI" id="CHEBI:74483"/>
        <dbReference type="ChEBI" id="CHEBI:82748"/>
    </reaction>
</comment>
<dbReference type="STRING" id="694429.Pyrfu_1040"/>
<keyword evidence="3 5" id="KW-0949">S-adenosyl-L-methionine</keyword>
<evidence type="ECO:0000259" key="6">
    <source>
        <dbReference type="PROSITE" id="PS51686"/>
    </source>
</evidence>
<reference evidence="7 8" key="1">
    <citation type="journal article" date="2011" name="Stand. Genomic Sci.">
        <title>Complete genome sequence of the hyperthermophilic chemolithoautotroph Pyrolobus fumarii type strain (1A).</title>
        <authorList>
            <person name="Anderson I."/>
            <person name="Goker M."/>
            <person name="Nolan M."/>
            <person name="Lucas S."/>
            <person name="Hammon N."/>
            <person name="Deshpande S."/>
            <person name="Cheng J.F."/>
            <person name="Tapia R."/>
            <person name="Han C."/>
            <person name="Goodwin L."/>
            <person name="Pitluck S."/>
            <person name="Huntemann M."/>
            <person name="Liolios K."/>
            <person name="Ivanova N."/>
            <person name="Pagani I."/>
            <person name="Mavromatis K."/>
            <person name="Ovchinikova G."/>
            <person name="Pati A."/>
            <person name="Chen A."/>
            <person name="Palaniappan K."/>
            <person name="Land M."/>
            <person name="Hauser L."/>
            <person name="Brambilla E.M."/>
            <person name="Huber H."/>
            <person name="Yasawong M."/>
            <person name="Rohde M."/>
            <person name="Spring S."/>
            <person name="Abt B."/>
            <person name="Sikorski J."/>
            <person name="Wirth R."/>
            <person name="Detter J.C."/>
            <person name="Woyke T."/>
            <person name="Bristow J."/>
            <person name="Eisen J.A."/>
            <person name="Markowitz V."/>
            <person name="Hugenholtz P."/>
            <person name="Kyrpides N.C."/>
            <person name="Klenk H.P."/>
            <person name="Lapidus A."/>
        </authorList>
    </citation>
    <scope>NUCLEOTIDE SEQUENCE [LARGE SCALE GENOMIC DNA]</scope>
    <source>
        <strain evidence="8">DSM 11204 / 1A</strain>
    </source>
</reference>
<dbReference type="OrthoDB" id="14725at2157"/>